<feature type="compositionally biased region" description="Polar residues" evidence="1">
    <location>
        <begin position="35"/>
        <end position="45"/>
    </location>
</feature>
<comment type="caution">
    <text evidence="3">The sequence shown here is derived from an EMBL/GenBank/DDBJ whole genome shotgun (WGS) entry which is preliminary data.</text>
</comment>
<dbReference type="Proteomes" id="UP000030437">
    <property type="component" value="Unassembled WGS sequence"/>
</dbReference>
<feature type="region of interest" description="Disordered" evidence="1">
    <location>
        <begin position="35"/>
        <end position="59"/>
    </location>
</feature>
<keyword evidence="2" id="KW-0472">Membrane</keyword>
<evidence type="ECO:0000256" key="1">
    <source>
        <dbReference type="SAM" id="MobiDB-lite"/>
    </source>
</evidence>
<keyword evidence="2" id="KW-1133">Transmembrane helix</keyword>
<evidence type="ECO:0000313" key="4">
    <source>
        <dbReference type="Proteomes" id="UP000030437"/>
    </source>
</evidence>
<evidence type="ECO:0008006" key="5">
    <source>
        <dbReference type="Google" id="ProtNLM"/>
    </source>
</evidence>
<feature type="transmembrane region" description="Helical" evidence="2">
    <location>
        <begin position="95"/>
        <end position="113"/>
    </location>
</feature>
<reference evidence="3 4" key="1">
    <citation type="submission" date="2014-02" db="EMBL/GenBank/DDBJ databases">
        <title>Draft genome sequence of Lysinibacillus odysseyi NBRC 100172.</title>
        <authorList>
            <person name="Zhang F."/>
            <person name="Wang G."/>
            <person name="Zhang L."/>
        </authorList>
    </citation>
    <scope>NUCLEOTIDE SEQUENCE [LARGE SCALE GENOMIC DNA]</scope>
    <source>
        <strain evidence="3 4">NBRC 100172</strain>
    </source>
</reference>
<evidence type="ECO:0000313" key="3">
    <source>
        <dbReference type="EMBL" id="KGR82169.1"/>
    </source>
</evidence>
<feature type="transmembrane region" description="Helical" evidence="2">
    <location>
        <begin position="165"/>
        <end position="186"/>
    </location>
</feature>
<feature type="transmembrane region" description="Helical" evidence="2">
    <location>
        <begin position="133"/>
        <end position="153"/>
    </location>
</feature>
<sequence length="262" mass="28857">MQNCQACGYEQQQGNFCGGCGTALLVGIDQNMNSSPVPATESATRYQPKRRSSRQQIDSQPNRFQVEVQDYIAYFKTTLKNPTESLAAPPATKTFIITLILLLLSAVLAAYAITEDVLGVLVNKGTFLLSMSLLYSLFIVMSFAAAFLVMYFFSETKGILGTCKTISGFYPAVVMLNVTSLLLGIVGATKLAIFFFGMAVMLVCLLIGAFVIVDAVRQFSRSVNGFYAYIVYFILSFMMLFYVSSTLARSILDHFLTSVAFW</sequence>
<name>A0A0A3IBQ6_9BACI</name>
<dbReference type="EMBL" id="JPVP01000060">
    <property type="protein sequence ID" value="KGR82169.1"/>
    <property type="molecule type" value="Genomic_DNA"/>
</dbReference>
<organism evidence="3 4">
    <name type="scientific">Lysinibacillus odysseyi 34hs-1 = NBRC 100172</name>
    <dbReference type="NCBI Taxonomy" id="1220589"/>
    <lineage>
        <taxon>Bacteria</taxon>
        <taxon>Bacillati</taxon>
        <taxon>Bacillota</taxon>
        <taxon>Bacilli</taxon>
        <taxon>Bacillales</taxon>
        <taxon>Bacillaceae</taxon>
        <taxon>Lysinibacillus</taxon>
    </lineage>
</organism>
<accession>A0A0A3IBQ6</accession>
<gene>
    <name evidence="3" type="ORF">CD32_23090</name>
</gene>
<keyword evidence="4" id="KW-1185">Reference proteome</keyword>
<proteinExistence type="predicted"/>
<dbReference type="eggNOG" id="ENOG5033EXW">
    <property type="taxonomic scope" value="Bacteria"/>
</dbReference>
<dbReference type="RefSeq" id="WP_036159406.1">
    <property type="nucleotide sequence ID" value="NZ_AVCX01000001.1"/>
</dbReference>
<feature type="transmembrane region" description="Helical" evidence="2">
    <location>
        <begin position="225"/>
        <end position="243"/>
    </location>
</feature>
<feature type="transmembrane region" description="Helical" evidence="2">
    <location>
        <begin position="192"/>
        <end position="213"/>
    </location>
</feature>
<dbReference type="STRING" id="1220589.CD32_23090"/>
<evidence type="ECO:0000256" key="2">
    <source>
        <dbReference type="SAM" id="Phobius"/>
    </source>
</evidence>
<dbReference type="AlphaFoldDB" id="A0A0A3IBQ6"/>
<protein>
    <recommendedName>
        <fullName evidence="5">Yip1 domain-containing protein</fullName>
    </recommendedName>
</protein>
<dbReference type="OrthoDB" id="2448863at2"/>
<keyword evidence="2" id="KW-0812">Transmembrane</keyword>